<dbReference type="InterPro" id="IPR036597">
    <property type="entry name" value="Fido-like_dom_sf"/>
</dbReference>
<feature type="site" description="Important for autoinhibition of adenylyltransferase activity" evidence="3">
    <location>
        <position position="61"/>
    </location>
</feature>
<evidence type="ECO:0000313" key="6">
    <source>
        <dbReference type="Proteomes" id="UP000319040"/>
    </source>
</evidence>
<dbReference type="Gene3D" id="1.10.3290.10">
    <property type="entry name" value="Fido-like domain"/>
    <property type="match status" value="1"/>
</dbReference>
<accession>A0A521F8R2</accession>
<dbReference type="PROSITE" id="PS51459">
    <property type="entry name" value="FIDO"/>
    <property type="match status" value="1"/>
</dbReference>
<gene>
    <name evidence="5" type="ORF">SAMN06265379_11614</name>
</gene>
<dbReference type="Proteomes" id="UP000319040">
    <property type="component" value="Unassembled WGS sequence"/>
</dbReference>
<dbReference type="PANTHER" id="PTHR13504">
    <property type="entry name" value="FIDO DOMAIN-CONTAINING PROTEIN DDB_G0283145"/>
    <property type="match status" value="1"/>
</dbReference>
<feature type="binding site" evidence="2">
    <location>
        <begin position="225"/>
        <end position="226"/>
    </location>
    <ligand>
        <name>ATP</name>
        <dbReference type="ChEBI" id="CHEBI:30616"/>
    </ligand>
</feature>
<dbReference type="InterPro" id="IPR040198">
    <property type="entry name" value="Fido_containing"/>
</dbReference>
<dbReference type="GO" id="GO:0005524">
    <property type="term" value="F:ATP binding"/>
    <property type="evidence" value="ECO:0007669"/>
    <property type="project" value="UniProtKB-KW"/>
</dbReference>
<keyword evidence="2" id="KW-0547">Nucleotide-binding</keyword>
<dbReference type="Pfam" id="PF02661">
    <property type="entry name" value="Fic"/>
    <property type="match status" value="1"/>
</dbReference>
<dbReference type="PANTHER" id="PTHR13504:SF38">
    <property type="entry name" value="FIDO DOMAIN-CONTAINING PROTEIN"/>
    <property type="match status" value="1"/>
</dbReference>
<dbReference type="SUPFAM" id="SSF140931">
    <property type="entry name" value="Fic-like"/>
    <property type="match status" value="1"/>
</dbReference>
<protein>
    <submittedName>
        <fullName evidence="5">Fic family protein</fullName>
    </submittedName>
</protein>
<keyword evidence="2" id="KW-0067">ATP-binding</keyword>
<keyword evidence="6" id="KW-1185">Reference proteome</keyword>
<feature type="domain" description="Fido" evidence="4">
    <location>
        <begin position="105"/>
        <end position="247"/>
    </location>
</feature>
<evidence type="ECO:0000256" key="2">
    <source>
        <dbReference type="PIRSR" id="PIRSR640198-2"/>
    </source>
</evidence>
<proteinExistence type="predicted"/>
<reference evidence="5 6" key="1">
    <citation type="submission" date="2017-05" db="EMBL/GenBank/DDBJ databases">
        <authorList>
            <person name="Varghese N."/>
            <person name="Submissions S."/>
        </authorList>
    </citation>
    <scope>NUCLEOTIDE SEQUENCE [LARGE SCALE GENOMIC DNA]</scope>
    <source>
        <strain evidence="5 6">DSM 27040</strain>
    </source>
</reference>
<dbReference type="EMBL" id="FXTB01000016">
    <property type="protein sequence ID" value="SMO92602.1"/>
    <property type="molecule type" value="Genomic_DNA"/>
</dbReference>
<evidence type="ECO:0000259" key="4">
    <source>
        <dbReference type="PROSITE" id="PS51459"/>
    </source>
</evidence>
<dbReference type="InterPro" id="IPR003812">
    <property type="entry name" value="Fido"/>
</dbReference>
<evidence type="ECO:0000313" key="5">
    <source>
        <dbReference type="EMBL" id="SMO92602.1"/>
    </source>
</evidence>
<dbReference type="AlphaFoldDB" id="A0A521F8R2"/>
<organism evidence="5 6">
    <name type="scientific">Saccharicrinis carchari</name>
    <dbReference type="NCBI Taxonomy" id="1168039"/>
    <lineage>
        <taxon>Bacteria</taxon>
        <taxon>Pseudomonadati</taxon>
        <taxon>Bacteroidota</taxon>
        <taxon>Bacteroidia</taxon>
        <taxon>Marinilabiliales</taxon>
        <taxon>Marinilabiliaceae</taxon>
        <taxon>Saccharicrinis</taxon>
    </lineage>
</organism>
<feature type="binding site" evidence="2">
    <location>
        <begin position="188"/>
        <end position="195"/>
    </location>
    <ligand>
        <name>ATP</name>
        <dbReference type="ChEBI" id="CHEBI:30616"/>
    </ligand>
</feature>
<sequence length="326" mass="37404">MILSQLYGMKPPYTITGKILKLVASISEKIGEVNAAHLSKPPTELRKKNRIKTIHSSLEIEGNTLTIEQITAIVENRRVIGPKKDILEVKNAIVVYDYLDNLNPNSFESFCEAHGLLMNGLIESAGQLRSKSVGIVKGSEIAHIAPQSGMLKPLMNDLFDYLKNDDDLILIKSCVFHYEMEFIHPFIDGNGRMGRLWQTLILKNYHPVFEFLPIETLIKERQENYYEALGKSDNSGESTLFIEFMLEIIHESFEELLNIQNVSLENIDRINLFKSIIKEDYFSRKDYLKNFREISPATASRDLKFAFENGMVEKIGDKNSTRYKFK</sequence>
<feature type="binding site" evidence="2">
    <location>
        <position position="234"/>
    </location>
    <ligand>
        <name>ATP</name>
        <dbReference type="ChEBI" id="CHEBI:30616"/>
    </ligand>
</feature>
<feature type="active site" evidence="1">
    <location>
        <position position="184"/>
    </location>
</feature>
<evidence type="ECO:0000256" key="1">
    <source>
        <dbReference type="PIRSR" id="PIRSR640198-1"/>
    </source>
</evidence>
<name>A0A521F8R2_SACCC</name>
<evidence type="ECO:0000256" key="3">
    <source>
        <dbReference type="PIRSR" id="PIRSR640198-3"/>
    </source>
</evidence>